<reference evidence="1 2" key="1">
    <citation type="submission" date="2017-03" db="EMBL/GenBank/DDBJ databases">
        <title>Whole genome sequence of Micromonospora wenchangensis, isolated from mangrove soil.</title>
        <authorList>
            <person name="Yang H."/>
        </authorList>
    </citation>
    <scope>NUCLEOTIDE SEQUENCE [LARGE SCALE GENOMIC DNA]</scope>
    <source>
        <strain evidence="1 2">CCTCC AA 2012002</strain>
    </source>
</reference>
<sequence length="135" mass="13779">MSSTGSRRRPVNQPVPCRNDLALADSQLAGDRRVGLPPSARMLYAVVHANGTLARGLGAASATRLAPGMYQVVFDQDVSYAGYVGTIGLAGSAGLAPPGGISVVGRTGIPNGVFVKTFATDGSVSDRPFHLAVLA</sequence>
<keyword evidence="2" id="KW-1185">Reference proteome</keyword>
<proteinExistence type="predicted"/>
<dbReference type="OrthoDB" id="4293577at2"/>
<evidence type="ECO:0000313" key="2">
    <source>
        <dbReference type="Proteomes" id="UP000197174"/>
    </source>
</evidence>
<dbReference type="EMBL" id="MZMV01000001">
    <property type="protein sequence ID" value="OWV13716.1"/>
    <property type="molecule type" value="Genomic_DNA"/>
</dbReference>
<gene>
    <name evidence="1" type="ORF">B5D80_00885</name>
</gene>
<dbReference type="Proteomes" id="UP000197174">
    <property type="component" value="Unassembled WGS sequence"/>
</dbReference>
<comment type="caution">
    <text evidence="1">The sequence shown here is derived from an EMBL/GenBank/DDBJ whole genome shotgun (WGS) entry which is preliminary data.</text>
</comment>
<evidence type="ECO:0000313" key="1">
    <source>
        <dbReference type="EMBL" id="OWV13716.1"/>
    </source>
</evidence>
<name>A0A246RVL3_9ACTN</name>
<protein>
    <submittedName>
        <fullName evidence="1">Uncharacterized protein</fullName>
    </submittedName>
</protein>
<dbReference type="AlphaFoldDB" id="A0A246RVL3"/>
<accession>A0A246RVL3</accession>
<organism evidence="1 2">
    <name type="scientific">Micromonospora wenchangensis</name>
    <dbReference type="NCBI Taxonomy" id="1185415"/>
    <lineage>
        <taxon>Bacteria</taxon>
        <taxon>Bacillati</taxon>
        <taxon>Actinomycetota</taxon>
        <taxon>Actinomycetes</taxon>
        <taxon>Micromonosporales</taxon>
        <taxon>Micromonosporaceae</taxon>
        <taxon>Micromonospora</taxon>
    </lineage>
</organism>
<dbReference type="RefSeq" id="WP_088641793.1">
    <property type="nucleotide sequence ID" value="NZ_CBDRBW010000008.1"/>
</dbReference>